<keyword evidence="2 4" id="KW-0472">Membrane</keyword>
<proteinExistence type="predicted"/>
<evidence type="ECO:0000256" key="4">
    <source>
        <dbReference type="PROSITE-ProRule" id="PRU00473"/>
    </source>
</evidence>
<dbReference type="Proteomes" id="UP000598271">
    <property type="component" value="Unassembled WGS sequence"/>
</dbReference>
<dbReference type="SUPFAM" id="SSF103088">
    <property type="entry name" value="OmpA-like"/>
    <property type="match status" value="1"/>
</dbReference>
<dbReference type="EMBL" id="BMXF01000001">
    <property type="protein sequence ID" value="GHB52075.1"/>
    <property type="molecule type" value="Genomic_DNA"/>
</dbReference>
<dbReference type="InterPro" id="IPR006665">
    <property type="entry name" value="OmpA-like"/>
</dbReference>
<dbReference type="CDD" id="cd07185">
    <property type="entry name" value="OmpA_C-like"/>
    <property type="match status" value="1"/>
</dbReference>
<comment type="caution">
    <text evidence="6">The sequence shown here is derived from an EMBL/GenBank/DDBJ whole genome shotgun (WGS) entry which is preliminary data.</text>
</comment>
<evidence type="ECO:0000313" key="6">
    <source>
        <dbReference type="EMBL" id="GHB52075.1"/>
    </source>
</evidence>
<dbReference type="PANTHER" id="PTHR30329">
    <property type="entry name" value="STATOR ELEMENT OF FLAGELLAR MOTOR COMPLEX"/>
    <property type="match status" value="1"/>
</dbReference>
<comment type="subcellular location">
    <subcellularLocation>
        <location evidence="1">Cell outer membrane</location>
    </subcellularLocation>
</comment>
<keyword evidence="7" id="KW-1185">Reference proteome</keyword>
<dbReference type="PANTHER" id="PTHR30329:SF21">
    <property type="entry name" value="LIPOPROTEIN YIAD-RELATED"/>
    <property type="match status" value="1"/>
</dbReference>
<gene>
    <name evidence="6" type="ORF">GCM10007390_00860</name>
</gene>
<dbReference type="PRINTS" id="PR01021">
    <property type="entry name" value="OMPADOMAIN"/>
</dbReference>
<evidence type="ECO:0000256" key="3">
    <source>
        <dbReference type="ARBA" id="ARBA00023237"/>
    </source>
</evidence>
<name>A0A8J3D5J3_9BACT</name>
<reference evidence="6 7" key="1">
    <citation type="journal article" date="2014" name="Int. J. Syst. Evol. Microbiol.">
        <title>Complete genome sequence of Corynebacterium casei LMG S-19264T (=DSM 44701T), isolated from a smear-ripened cheese.</title>
        <authorList>
            <consortium name="US DOE Joint Genome Institute (JGI-PGF)"/>
            <person name="Walter F."/>
            <person name="Albersmeier A."/>
            <person name="Kalinowski J."/>
            <person name="Ruckert C."/>
        </authorList>
    </citation>
    <scope>NUCLEOTIDE SEQUENCE [LARGE SCALE GENOMIC DNA]</scope>
    <source>
        <strain evidence="6 7">KCTC 12866</strain>
    </source>
</reference>
<dbReference type="PROSITE" id="PS51123">
    <property type="entry name" value="OMPA_2"/>
    <property type="match status" value="1"/>
</dbReference>
<dbReference type="Gene3D" id="3.30.1330.60">
    <property type="entry name" value="OmpA-like domain"/>
    <property type="match status" value="1"/>
</dbReference>
<sequence length="463" mass="51838">MNNGQFIICTLLLNLGWVLFWDKHGAESAVSQPATECARLVGTVRDAETQEPLAARLFGKVGNRKIQIGETDAAGNYRVELDCESKMLIVEASHYQALKLPLSLDGKGTLDFFVPLTLRALEKQISDQPYEQSEQAHFVLNTAESGGKATATRIVRVSDVTNNKALAAEVCLFFTKTQKKVCQKLDITHPTWEVVFAEKDIIALEVRATGYQPYNGNLIMDQLNATKRLYEIRLQPQISILSLTLGKTRETVQIRLVDAVNKTFTMEKNGTKYFSANITLPQRYRVVLRNEAGQLLHEEYPATLTAGLNLRYVEISEGKKQEVAAKEMVASEAAASMKKETIPEASLVDTSSMEGIKLIHFAQSDYKLQPVEQWKLERLAEWLRDNPGPTVRIVGHTDNVGDSRLNQTLSEFRAKVTANFLHRAGIPPERIYWTGVGSKYPIAPNDTEENKQANRRASIQVIF</sequence>
<evidence type="ECO:0000313" key="7">
    <source>
        <dbReference type="Proteomes" id="UP000598271"/>
    </source>
</evidence>
<dbReference type="GO" id="GO:0009279">
    <property type="term" value="C:cell outer membrane"/>
    <property type="evidence" value="ECO:0007669"/>
    <property type="project" value="UniProtKB-SubCell"/>
</dbReference>
<protein>
    <recommendedName>
        <fullName evidence="5">OmpA-like domain-containing protein</fullName>
    </recommendedName>
</protein>
<keyword evidence="3" id="KW-0998">Cell outer membrane</keyword>
<dbReference type="InterPro" id="IPR036737">
    <property type="entry name" value="OmpA-like_sf"/>
</dbReference>
<dbReference type="AlphaFoldDB" id="A0A8J3D5J3"/>
<dbReference type="InterPro" id="IPR006664">
    <property type="entry name" value="OMP_bac"/>
</dbReference>
<feature type="domain" description="OmpA-like" evidence="5">
    <location>
        <begin position="348"/>
        <end position="463"/>
    </location>
</feature>
<dbReference type="Pfam" id="PF00691">
    <property type="entry name" value="OmpA"/>
    <property type="match status" value="1"/>
</dbReference>
<dbReference type="InterPro" id="IPR050330">
    <property type="entry name" value="Bact_OuterMem_StrucFunc"/>
</dbReference>
<evidence type="ECO:0000256" key="1">
    <source>
        <dbReference type="ARBA" id="ARBA00004442"/>
    </source>
</evidence>
<organism evidence="6 7">
    <name type="scientific">Persicitalea jodogahamensis</name>
    <dbReference type="NCBI Taxonomy" id="402147"/>
    <lineage>
        <taxon>Bacteria</taxon>
        <taxon>Pseudomonadati</taxon>
        <taxon>Bacteroidota</taxon>
        <taxon>Cytophagia</taxon>
        <taxon>Cytophagales</taxon>
        <taxon>Spirosomataceae</taxon>
        <taxon>Persicitalea</taxon>
    </lineage>
</organism>
<dbReference type="RefSeq" id="WP_189562309.1">
    <property type="nucleotide sequence ID" value="NZ_BMXF01000001.1"/>
</dbReference>
<evidence type="ECO:0000259" key="5">
    <source>
        <dbReference type="PROSITE" id="PS51123"/>
    </source>
</evidence>
<evidence type="ECO:0000256" key="2">
    <source>
        <dbReference type="ARBA" id="ARBA00023136"/>
    </source>
</evidence>
<accession>A0A8J3D5J3</accession>